<dbReference type="Pfam" id="PF11638">
    <property type="entry name" value="DnaA_N"/>
    <property type="match status" value="1"/>
</dbReference>
<name>A0ABQ3N4V6_9BACI</name>
<dbReference type="InterPro" id="IPR024633">
    <property type="entry name" value="DnaA_N_dom"/>
</dbReference>
<evidence type="ECO:0000313" key="3">
    <source>
        <dbReference type="EMBL" id="GHH99737.1"/>
    </source>
</evidence>
<evidence type="ECO:0000313" key="4">
    <source>
        <dbReference type="Proteomes" id="UP000637074"/>
    </source>
</evidence>
<feature type="domain" description="DnaA N-terminal" evidence="2">
    <location>
        <begin position="2"/>
        <end position="62"/>
    </location>
</feature>
<organism evidence="3 4">
    <name type="scientific">Neobacillus kokaensis</name>
    <dbReference type="NCBI Taxonomy" id="2759023"/>
    <lineage>
        <taxon>Bacteria</taxon>
        <taxon>Bacillati</taxon>
        <taxon>Bacillota</taxon>
        <taxon>Bacilli</taxon>
        <taxon>Bacillales</taxon>
        <taxon>Bacillaceae</taxon>
        <taxon>Neobacillus</taxon>
    </lineage>
</organism>
<dbReference type="Proteomes" id="UP000637074">
    <property type="component" value="Unassembled WGS sequence"/>
</dbReference>
<proteinExistence type="predicted"/>
<accession>A0ABQ3N4V6</accession>
<keyword evidence="1" id="KW-0175">Coiled coil</keyword>
<gene>
    <name evidence="3" type="ORF">AM1BK_32800</name>
</gene>
<reference evidence="3 4" key="1">
    <citation type="journal article" date="2022" name="Int. J. Syst. Evol. Microbiol.">
        <title>Neobacillus kokaensis sp. nov., isolated from soil.</title>
        <authorList>
            <person name="Yuki K."/>
            <person name="Matsubara H."/>
            <person name="Yamaguchi S."/>
        </authorList>
    </citation>
    <scope>NUCLEOTIDE SEQUENCE [LARGE SCALE GENOMIC DNA]</scope>
    <source>
        <strain evidence="3 4">LOB 377</strain>
    </source>
</reference>
<evidence type="ECO:0000256" key="1">
    <source>
        <dbReference type="SAM" id="Coils"/>
    </source>
</evidence>
<sequence>MDIWIEVLKKISEKISKPSFETWFTGTEAEVDDDFLWVKAQNSFTADWLEERYKSLISETVRELTEKTYEIKITSMDERFEKETPTIQNDSQLLSYDELKNHIQEQSLLISKQQEKIEELEQRIEALEQDPIKK</sequence>
<evidence type="ECO:0000259" key="2">
    <source>
        <dbReference type="Pfam" id="PF11638"/>
    </source>
</evidence>
<dbReference type="InterPro" id="IPR038454">
    <property type="entry name" value="DnaA_N_sf"/>
</dbReference>
<keyword evidence="4" id="KW-1185">Reference proteome</keyword>
<dbReference type="RefSeq" id="WP_191274632.1">
    <property type="nucleotide sequence ID" value="NZ_BNDS01000015.1"/>
</dbReference>
<comment type="caution">
    <text evidence="3">The sequence shown here is derived from an EMBL/GenBank/DDBJ whole genome shotgun (WGS) entry which is preliminary data.</text>
</comment>
<protein>
    <recommendedName>
        <fullName evidence="2">DnaA N-terminal domain-containing protein</fullName>
    </recommendedName>
</protein>
<dbReference type="EMBL" id="BNDS01000015">
    <property type="protein sequence ID" value="GHH99737.1"/>
    <property type="molecule type" value="Genomic_DNA"/>
</dbReference>
<dbReference type="Gene3D" id="3.30.300.180">
    <property type="match status" value="1"/>
</dbReference>
<feature type="coiled-coil region" evidence="1">
    <location>
        <begin position="96"/>
        <end position="130"/>
    </location>
</feature>